<keyword evidence="5" id="KW-0677">Repeat</keyword>
<dbReference type="InterPro" id="IPR002067">
    <property type="entry name" value="MCP"/>
</dbReference>
<gene>
    <name evidence="12" type="ORF">CVT26_008201</name>
</gene>
<dbReference type="InterPro" id="IPR002167">
    <property type="entry name" value="GDC-like"/>
</dbReference>
<dbReference type="PRINTS" id="PR00926">
    <property type="entry name" value="MITOCARRIER"/>
</dbReference>
<dbReference type="PROSITE" id="PS50920">
    <property type="entry name" value="SOLCAR"/>
    <property type="match status" value="3"/>
</dbReference>
<evidence type="ECO:0000256" key="5">
    <source>
        <dbReference type="ARBA" id="ARBA00022737"/>
    </source>
</evidence>
<dbReference type="GO" id="GO:0055085">
    <property type="term" value="P:transmembrane transport"/>
    <property type="evidence" value="ECO:0007669"/>
    <property type="project" value="InterPro"/>
</dbReference>
<keyword evidence="4 10" id="KW-0812">Transmembrane</keyword>
<dbReference type="PRINTS" id="PR00928">
    <property type="entry name" value="GRAVESDC"/>
</dbReference>
<evidence type="ECO:0000256" key="9">
    <source>
        <dbReference type="ARBA" id="ARBA00023136"/>
    </source>
</evidence>
<dbReference type="Pfam" id="PF00153">
    <property type="entry name" value="Mito_carr"/>
    <property type="match status" value="3"/>
</dbReference>
<reference evidence="12 13" key="1">
    <citation type="journal article" date="2018" name="Evol. Lett.">
        <title>Horizontal gene cluster transfer increased hallucinogenic mushroom diversity.</title>
        <authorList>
            <person name="Reynolds H.T."/>
            <person name="Vijayakumar V."/>
            <person name="Gluck-Thaler E."/>
            <person name="Korotkin H.B."/>
            <person name="Matheny P.B."/>
            <person name="Slot J.C."/>
        </authorList>
    </citation>
    <scope>NUCLEOTIDE SEQUENCE [LARGE SCALE GENOMIC DNA]</scope>
    <source>
        <strain evidence="12 13">SRW20</strain>
    </source>
</reference>
<dbReference type="AlphaFoldDB" id="A0A409XX93"/>
<comment type="subcellular location">
    <subcellularLocation>
        <location evidence="1">Mitochondrion inner membrane</location>
        <topology evidence="1">Multi-pass membrane protein</topology>
    </subcellularLocation>
</comment>
<dbReference type="GO" id="GO:0005743">
    <property type="term" value="C:mitochondrial inner membrane"/>
    <property type="evidence" value="ECO:0007669"/>
    <property type="project" value="UniProtKB-SubCell"/>
</dbReference>
<dbReference type="InterPro" id="IPR018108">
    <property type="entry name" value="MCP_transmembrane"/>
</dbReference>
<evidence type="ECO:0000256" key="8">
    <source>
        <dbReference type="ARBA" id="ARBA00023128"/>
    </source>
</evidence>
<evidence type="ECO:0000256" key="1">
    <source>
        <dbReference type="ARBA" id="ARBA00004448"/>
    </source>
</evidence>
<dbReference type="InParanoid" id="A0A409XX93"/>
<evidence type="ECO:0000256" key="6">
    <source>
        <dbReference type="ARBA" id="ARBA00022792"/>
    </source>
</evidence>
<accession>A0A409XX93</accession>
<keyword evidence="9 10" id="KW-0472">Membrane</keyword>
<dbReference type="Proteomes" id="UP000284706">
    <property type="component" value="Unassembled WGS sequence"/>
</dbReference>
<keyword evidence="7" id="KW-1133">Transmembrane helix</keyword>
<dbReference type="PANTHER" id="PTHR24089">
    <property type="entry name" value="SOLUTE CARRIER FAMILY 25"/>
    <property type="match status" value="1"/>
</dbReference>
<feature type="repeat" description="Solcar" evidence="10">
    <location>
        <begin position="220"/>
        <end position="305"/>
    </location>
</feature>
<proteinExistence type="inferred from homology"/>
<keyword evidence="8" id="KW-0496">Mitochondrion</keyword>
<evidence type="ECO:0000256" key="10">
    <source>
        <dbReference type="PROSITE-ProRule" id="PRU00282"/>
    </source>
</evidence>
<dbReference type="SUPFAM" id="SSF103506">
    <property type="entry name" value="Mitochondrial carrier"/>
    <property type="match status" value="1"/>
</dbReference>
<dbReference type="STRING" id="231916.A0A409XX93"/>
<feature type="repeat" description="Solcar" evidence="10">
    <location>
        <begin position="12"/>
        <end position="103"/>
    </location>
</feature>
<comment type="similarity">
    <text evidence="2 11">Belongs to the mitochondrial carrier (TC 2.A.29) family.</text>
</comment>
<dbReference type="OrthoDB" id="270584at2759"/>
<dbReference type="FunCoup" id="A0A409XX93">
    <property type="interactions" value="91"/>
</dbReference>
<dbReference type="Gene3D" id="1.50.40.10">
    <property type="entry name" value="Mitochondrial carrier domain"/>
    <property type="match status" value="1"/>
</dbReference>
<evidence type="ECO:0000256" key="11">
    <source>
        <dbReference type="RuleBase" id="RU000488"/>
    </source>
</evidence>
<keyword evidence="13" id="KW-1185">Reference proteome</keyword>
<name>A0A409XX93_9AGAR</name>
<protein>
    <recommendedName>
        <fullName evidence="14">Mitochondrial carrier</fullName>
    </recommendedName>
</protein>
<sequence length="308" mass="34147">MPTPADGRSNLDYTVRSALAGGIAGGIAKTAVAPLDRIKILFQTRNTDFQRFSGTWRGIGDALNFILRTQGIPGLFQGNTLTLARAIPHAAIGYTVYEKAARLLMPTPDTQTSFRRLLAGAIPGLAAMPVIYPFELIRVRMAIETKNYTKRLSPWTAIHTIWKEGHSNGRITPLPILNFYRGFTVSALGTIPYRGGIFLVWETLNAYSRKALKPETLKSHQSRIHLLVGAIAGTTSQIVTYPLEVVRRTQQAHGGPRMIGMRETVRRIWRSGGWRGFYVGLGVGLMKQVPMHSISLTVWQVAKRLLDI</sequence>
<keyword evidence="3 11" id="KW-0813">Transport</keyword>
<evidence type="ECO:0000256" key="2">
    <source>
        <dbReference type="ARBA" id="ARBA00006375"/>
    </source>
</evidence>
<feature type="repeat" description="Solcar" evidence="10">
    <location>
        <begin position="111"/>
        <end position="207"/>
    </location>
</feature>
<evidence type="ECO:0000256" key="3">
    <source>
        <dbReference type="ARBA" id="ARBA00022448"/>
    </source>
</evidence>
<comment type="caution">
    <text evidence="12">The sequence shown here is derived from an EMBL/GenBank/DDBJ whole genome shotgun (WGS) entry which is preliminary data.</text>
</comment>
<dbReference type="EMBL" id="NHYE01001428">
    <property type="protein sequence ID" value="PPQ95356.1"/>
    <property type="molecule type" value="Genomic_DNA"/>
</dbReference>
<evidence type="ECO:0000313" key="13">
    <source>
        <dbReference type="Proteomes" id="UP000284706"/>
    </source>
</evidence>
<evidence type="ECO:0000256" key="7">
    <source>
        <dbReference type="ARBA" id="ARBA00022989"/>
    </source>
</evidence>
<dbReference type="InterPro" id="IPR023395">
    <property type="entry name" value="MCP_dom_sf"/>
</dbReference>
<evidence type="ECO:0000313" key="12">
    <source>
        <dbReference type="EMBL" id="PPQ95356.1"/>
    </source>
</evidence>
<evidence type="ECO:0008006" key="14">
    <source>
        <dbReference type="Google" id="ProtNLM"/>
    </source>
</evidence>
<organism evidence="12 13">
    <name type="scientific">Gymnopilus dilepis</name>
    <dbReference type="NCBI Taxonomy" id="231916"/>
    <lineage>
        <taxon>Eukaryota</taxon>
        <taxon>Fungi</taxon>
        <taxon>Dikarya</taxon>
        <taxon>Basidiomycota</taxon>
        <taxon>Agaricomycotina</taxon>
        <taxon>Agaricomycetes</taxon>
        <taxon>Agaricomycetidae</taxon>
        <taxon>Agaricales</taxon>
        <taxon>Agaricineae</taxon>
        <taxon>Hymenogastraceae</taxon>
        <taxon>Gymnopilus</taxon>
    </lineage>
</organism>
<evidence type="ECO:0000256" key="4">
    <source>
        <dbReference type="ARBA" id="ARBA00022692"/>
    </source>
</evidence>
<keyword evidence="6" id="KW-0999">Mitochondrion inner membrane</keyword>